<dbReference type="Proteomes" id="UP000045545">
    <property type="component" value="Unassembled WGS sequence"/>
</dbReference>
<name>A0A0E4C7R9_9FIRM</name>
<dbReference type="AlphaFoldDB" id="A0A0E4C7R9"/>
<evidence type="ECO:0000313" key="1">
    <source>
        <dbReference type="EMBL" id="CFX11685.1"/>
    </source>
</evidence>
<organism evidence="1 2">
    <name type="scientific">Syntrophomonas zehnderi OL-4</name>
    <dbReference type="NCBI Taxonomy" id="690567"/>
    <lineage>
        <taxon>Bacteria</taxon>
        <taxon>Bacillati</taxon>
        <taxon>Bacillota</taxon>
        <taxon>Clostridia</taxon>
        <taxon>Eubacteriales</taxon>
        <taxon>Syntrophomonadaceae</taxon>
        <taxon>Syntrophomonas</taxon>
    </lineage>
</organism>
<accession>A0A0E4C7R9</accession>
<gene>
    <name evidence="1" type="ORF">511</name>
</gene>
<sequence length="181" mass="20229">MKASEVFLLMLGEAGGTMRGKTLIQKKAYFLNVLLDLGLPYNPHYYGPYSPELDNSIGKCKALGLVEQNTVGFGVDGETGFEKKRFDYKLTADGEEVLRDLEKRKPEEYREIKDCLKKLSLAGDEDYVSLSIAAKTYHILKESDTDIRSDEVANEAKQLGWEISQSSIDKAVGFLSKMGMI</sequence>
<dbReference type="STRING" id="690567.511"/>
<proteinExistence type="predicted"/>
<evidence type="ECO:0000313" key="2">
    <source>
        <dbReference type="Proteomes" id="UP000045545"/>
    </source>
</evidence>
<reference evidence="1 2" key="1">
    <citation type="submission" date="2015-03" db="EMBL/GenBank/DDBJ databases">
        <authorList>
            <person name="Murphy D."/>
        </authorList>
    </citation>
    <scope>NUCLEOTIDE SEQUENCE [LARGE SCALE GENOMIC DNA]</scope>
    <source>
        <strain evidence="1 2">OL-4</strain>
    </source>
</reference>
<dbReference type="RefSeq" id="WP_046495426.1">
    <property type="nucleotide sequence ID" value="NZ_CGIH01000005.1"/>
</dbReference>
<dbReference type="EMBL" id="CGIH01000005">
    <property type="protein sequence ID" value="CFX11685.1"/>
    <property type="molecule type" value="Genomic_DNA"/>
</dbReference>
<keyword evidence="2" id="KW-1185">Reference proteome</keyword>
<dbReference type="OrthoDB" id="5507947at2"/>
<protein>
    <submittedName>
        <fullName evidence="1">Uncharacterized</fullName>
    </submittedName>
</protein>